<evidence type="ECO:0008006" key="3">
    <source>
        <dbReference type="Google" id="ProtNLM"/>
    </source>
</evidence>
<reference evidence="1 2" key="1">
    <citation type="submission" date="2016-10" db="EMBL/GenBank/DDBJ databases">
        <authorList>
            <person name="de Groot N.N."/>
        </authorList>
    </citation>
    <scope>NUCLEOTIDE SEQUENCE [LARGE SCALE GENOMIC DNA]</scope>
    <source>
        <strain evidence="1 2">DSM 23421</strain>
    </source>
</reference>
<keyword evidence="2" id="KW-1185">Reference proteome</keyword>
<dbReference type="EMBL" id="FNAO01000031">
    <property type="protein sequence ID" value="SDF25198.1"/>
    <property type="molecule type" value="Genomic_DNA"/>
</dbReference>
<gene>
    <name evidence="1" type="ORF">SAMN05421636_1314</name>
</gene>
<sequence>MFWNSITNSVCPLSLTFFFSNNYCFIHGLDLYEMVSEYIEFYNTKRRHTEIGKVPPDQVYAVKKIAS</sequence>
<evidence type="ECO:0000313" key="2">
    <source>
        <dbReference type="Proteomes" id="UP000199109"/>
    </source>
</evidence>
<organism evidence="1 2">
    <name type="scientific">Pricia antarctica</name>
    <dbReference type="NCBI Taxonomy" id="641691"/>
    <lineage>
        <taxon>Bacteria</taxon>
        <taxon>Pseudomonadati</taxon>
        <taxon>Bacteroidota</taxon>
        <taxon>Flavobacteriia</taxon>
        <taxon>Flavobacteriales</taxon>
        <taxon>Flavobacteriaceae</taxon>
        <taxon>Pricia</taxon>
    </lineage>
</organism>
<proteinExistence type="predicted"/>
<protein>
    <recommendedName>
        <fullName evidence="3">Integrase core domain-containing protein</fullName>
    </recommendedName>
</protein>
<dbReference type="STRING" id="641691.SAMN05421636_1314"/>
<name>A0A1G7JJU4_9FLAO</name>
<dbReference type="AlphaFoldDB" id="A0A1G7JJU4"/>
<accession>A0A1G7JJU4</accession>
<dbReference type="GO" id="GO:0015074">
    <property type="term" value="P:DNA integration"/>
    <property type="evidence" value="ECO:0007669"/>
    <property type="project" value="InterPro"/>
</dbReference>
<evidence type="ECO:0000313" key="1">
    <source>
        <dbReference type="EMBL" id="SDF25198.1"/>
    </source>
</evidence>
<dbReference type="Proteomes" id="UP000199109">
    <property type="component" value="Unassembled WGS sequence"/>
</dbReference>